<keyword evidence="3" id="KW-0862">Zinc</keyword>
<dbReference type="InterPro" id="IPR058649">
    <property type="entry name" value="CzcB_C"/>
</dbReference>
<evidence type="ECO:0000313" key="13">
    <source>
        <dbReference type="Proteomes" id="UP000308054"/>
    </source>
</evidence>
<dbReference type="RefSeq" id="WP_135997615.1">
    <property type="nucleotide sequence ID" value="NZ_CP071057.1"/>
</dbReference>
<reference evidence="12 13" key="1">
    <citation type="journal article" date="2017" name="Int. J. Syst. Evol. Microbiol.">
        <title>Marinicauda algicola sp. nov., isolated from a marine red alga Rhodosorus marinus.</title>
        <authorList>
            <person name="Jeong S.E."/>
            <person name="Jeon S.H."/>
            <person name="Chun B.H."/>
            <person name="Kim D.W."/>
            <person name="Jeon C.O."/>
        </authorList>
    </citation>
    <scope>NUCLEOTIDE SEQUENCE [LARGE SCALE GENOMIC DNA]</scope>
    <source>
        <strain evidence="12 13">JCM 31718</strain>
    </source>
</reference>
<dbReference type="Gene3D" id="2.40.50.100">
    <property type="match status" value="1"/>
</dbReference>
<feature type="domain" description="CusB-like beta-barrel" evidence="9">
    <location>
        <begin position="259"/>
        <end position="331"/>
    </location>
</feature>
<dbReference type="PANTHER" id="PTHR30097">
    <property type="entry name" value="CATION EFFLUX SYSTEM PROTEIN CUSB"/>
    <property type="match status" value="1"/>
</dbReference>
<dbReference type="GO" id="GO:0022857">
    <property type="term" value="F:transmembrane transporter activity"/>
    <property type="evidence" value="ECO:0007669"/>
    <property type="project" value="InterPro"/>
</dbReference>
<evidence type="ECO:0000256" key="1">
    <source>
        <dbReference type="ARBA" id="ARBA00009477"/>
    </source>
</evidence>
<dbReference type="Pfam" id="PF25954">
    <property type="entry name" value="Beta-barrel_RND_2"/>
    <property type="match status" value="1"/>
</dbReference>
<feature type="signal peptide" evidence="7">
    <location>
        <begin position="1"/>
        <end position="21"/>
    </location>
</feature>
<evidence type="ECO:0000259" key="9">
    <source>
        <dbReference type="Pfam" id="PF25954"/>
    </source>
</evidence>
<protein>
    <submittedName>
        <fullName evidence="12">Efflux RND transporter periplasmic adaptor subunit</fullName>
    </submittedName>
</protein>
<dbReference type="GO" id="GO:0030288">
    <property type="term" value="C:outer membrane-bounded periplasmic space"/>
    <property type="evidence" value="ECO:0007669"/>
    <property type="project" value="TreeGrafter"/>
</dbReference>
<evidence type="ECO:0000256" key="6">
    <source>
        <dbReference type="SAM" id="MobiDB-lite"/>
    </source>
</evidence>
<dbReference type="GO" id="GO:0046686">
    <property type="term" value="P:response to cadmium ion"/>
    <property type="evidence" value="ECO:0007669"/>
    <property type="project" value="UniProtKB-KW"/>
</dbReference>
<gene>
    <name evidence="12" type="ORF">E5163_16465</name>
</gene>
<keyword evidence="7" id="KW-0732">Signal</keyword>
<dbReference type="PANTHER" id="PTHR30097:SF4">
    <property type="entry name" value="SLR6042 PROTEIN"/>
    <property type="match status" value="1"/>
</dbReference>
<comment type="function">
    <text evidence="5">CzcA and CzcB together would act in zinc efflux nearly as effectively as the complete czc efflux system (CzcABC). The CzcB protein is thought to funnel zinc cations to the CzcA transport protein.</text>
</comment>
<dbReference type="Pfam" id="PF25975">
    <property type="entry name" value="CzcB_C"/>
    <property type="match status" value="1"/>
</dbReference>
<evidence type="ECO:0000256" key="2">
    <source>
        <dbReference type="ARBA" id="ARBA00022448"/>
    </source>
</evidence>
<dbReference type="FunFam" id="2.40.420.20:FF:000006">
    <property type="entry name" value="RND family efflux transporter MFP subunit"/>
    <property type="match status" value="1"/>
</dbReference>
<keyword evidence="2" id="KW-0813">Transport</keyword>
<dbReference type="NCBIfam" id="TIGR01730">
    <property type="entry name" value="RND_mfp"/>
    <property type="match status" value="1"/>
</dbReference>
<dbReference type="GO" id="GO:0015679">
    <property type="term" value="P:plasma membrane copper ion transport"/>
    <property type="evidence" value="ECO:0007669"/>
    <property type="project" value="TreeGrafter"/>
</dbReference>
<comment type="similarity">
    <text evidence="1">Belongs to the membrane fusion protein (MFP) (TC 8.A.1) family.</text>
</comment>
<feature type="domain" description="CzcB-like alpha-helical hairpin" evidence="8">
    <location>
        <begin position="141"/>
        <end position="200"/>
    </location>
</feature>
<dbReference type="GO" id="GO:0060003">
    <property type="term" value="P:copper ion export"/>
    <property type="evidence" value="ECO:0007669"/>
    <property type="project" value="TreeGrafter"/>
</dbReference>
<evidence type="ECO:0000256" key="3">
    <source>
        <dbReference type="ARBA" id="ARBA00022833"/>
    </source>
</evidence>
<dbReference type="AlphaFoldDB" id="A0A4S2GVQ6"/>
<keyword evidence="13" id="KW-1185">Reference proteome</keyword>
<feature type="region of interest" description="Disordered" evidence="6">
    <location>
        <begin position="24"/>
        <end position="59"/>
    </location>
</feature>
<sequence>MTDTKLTGLALALVLTLAGCGATDTPSTRQVGGAEAHDDHGDHAHEDGDEDHDAHGGEHEGDVVRLDAASAAEAGIVIATAELGRIAETLSLPAELRFDADRVARVAAPVSGLVSRLDKGEGDIVRRGERLALLSSRELAELKADFLTAKSAENLAASNLAREERLFDDKITSEADLDAARAALVSARVAREAVENKLHAVGVSDAVLDSLSDAPDGALANAAILAPIAGTVISRSVSLGSSVEAGGEALFVIVDESRLWADIAIYKADADKIAPGQLVILRTRDGADAARGEIALILPVIDEATRTGTARVIIDNPDSRLRPGQFVTAEIAIGEGGRILHVPSDAVVEVEGRASVFVPVEGGFAPRPVETGSSRGELTEIRQGLTEGDRFVSEGAFTLKAQLEKDAFGDGHAH</sequence>
<dbReference type="Proteomes" id="UP000308054">
    <property type="component" value="Unassembled WGS sequence"/>
</dbReference>
<dbReference type="GO" id="GO:0016020">
    <property type="term" value="C:membrane"/>
    <property type="evidence" value="ECO:0007669"/>
    <property type="project" value="InterPro"/>
</dbReference>
<evidence type="ECO:0000313" key="12">
    <source>
        <dbReference type="EMBL" id="TGY87084.1"/>
    </source>
</evidence>
<dbReference type="GO" id="GO:0046914">
    <property type="term" value="F:transition metal ion binding"/>
    <property type="evidence" value="ECO:0007669"/>
    <property type="project" value="TreeGrafter"/>
</dbReference>
<accession>A0A4S2GVQ6</accession>
<dbReference type="InterPro" id="IPR058648">
    <property type="entry name" value="HH_CzcB-like"/>
</dbReference>
<dbReference type="Gene3D" id="2.40.30.170">
    <property type="match status" value="1"/>
</dbReference>
<feature type="chain" id="PRO_5020328156" evidence="7">
    <location>
        <begin position="22"/>
        <end position="414"/>
    </location>
</feature>
<comment type="caution">
    <text evidence="12">The sequence shown here is derived from an EMBL/GenBank/DDBJ whole genome shotgun (WGS) entry which is preliminary data.</text>
</comment>
<evidence type="ECO:0000259" key="10">
    <source>
        <dbReference type="Pfam" id="PF25973"/>
    </source>
</evidence>
<dbReference type="InterPro" id="IPR006143">
    <property type="entry name" value="RND_pump_MFP"/>
</dbReference>
<keyword evidence="4" id="KW-0105">Cadmium resistance</keyword>
<feature type="domain" description="CzcB-like C-terminal circularly permuted SH3-like" evidence="11">
    <location>
        <begin position="341"/>
        <end position="400"/>
    </location>
</feature>
<dbReference type="InterPro" id="IPR058792">
    <property type="entry name" value="Beta-barrel_RND_2"/>
</dbReference>
<dbReference type="Gene3D" id="2.40.420.20">
    <property type="match status" value="1"/>
</dbReference>
<name>A0A4S2GVQ6_9PROT</name>
<dbReference type="InterPro" id="IPR051909">
    <property type="entry name" value="MFP_Cation_Efflux"/>
</dbReference>
<dbReference type="InterPro" id="IPR058647">
    <property type="entry name" value="BSH_CzcB-like"/>
</dbReference>
<dbReference type="Pfam" id="PF25973">
    <property type="entry name" value="BSH_CzcB"/>
    <property type="match status" value="1"/>
</dbReference>
<dbReference type="PROSITE" id="PS51257">
    <property type="entry name" value="PROKAR_LIPOPROTEIN"/>
    <property type="match status" value="1"/>
</dbReference>
<evidence type="ECO:0000259" key="8">
    <source>
        <dbReference type="Pfam" id="PF25893"/>
    </source>
</evidence>
<evidence type="ECO:0000259" key="11">
    <source>
        <dbReference type="Pfam" id="PF25975"/>
    </source>
</evidence>
<dbReference type="Gene3D" id="1.10.287.470">
    <property type="entry name" value="Helix hairpin bin"/>
    <property type="match status" value="1"/>
</dbReference>
<evidence type="ECO:0000256" key="5">
    <source>
        <dbReference type="ARBA" id="ARBA00058766"/>
    </source>
</evidence>
<feature type="domain" description="CzcB-like barrel-sandwich hybrid" evidence="10">
    <location>
        <begin position="102"/>
        <end position="254"/>
    </location>
</feature>
<dbReference type="Pfam" id="PF25893">
    <property type="entry name" value="HH_CzcB"/>
    <property type="match status" value="1"/>
</dbReference>
<organism evidence="12 13">
    <name type="scientific">Marinicauda algicola</name>
    <dbReference type="NCBI Taxonomy" id="2029849"/>
    <lineage>
        <taxon>Bacteria</taxon>
        <taxon>Pseudomonadati</taxon>
        <taxon>Pseudomonadota</taxon>
        <taxon>Alphaproteobacteria</taxon>
        <taxon>Maricaulales</taxon>
        <taxon>Maricaulaceae</taxon>
        <taxon>Marinicauda</taxon>
    </lineage>
</organism>
<dbReference type="OrthoDB" id="9774837at2"/>
<evidence type="ECO:0000256" key="7">
    <source>
        <dbReference type="SAM" id="SignalP"/>
    </source>
</evidence>
<dbReference type="EMBL" id="SRXW01000009">
    <property type="protein sequence ID" value="TGY87084.1"/>
    <property type="molecule type" value="Genomic_DNA"/>
</dbReference>
<proteinExistence type="inferred from homology"/>
<feature type="compositionally biased region" description="Basic and acidic residues" evidence="6">
    <location>
        <begin position="35"/>
        <end position="59"/>
    </location>
</feature>
<dbReference type="FunFam" id="2.40.30.170:FF:000010">
    <property type="entry name" value="Efflux RND transporter periplasmic adaptor subunit"/>
    <property type="match status" value="1"/>
</dbReference>
<dbReference type="SUPFAM" id="SSF111369">
    <property type="entry name" value="HlyD-like secretion proteins"/>
    <property type="match status" value="1"/>
</dbReference>
<evidence type="ECO:0000256" key="4">
    <source>
        <dbReference type="ARBA" id="ARBA00043263"/>
    </source>
</evidence>